<feature type="coiled-coil region" evidence="2">
    <location>
        <begin position="300"/>
        <end position="359"/>
    </location>
</feature>
<dbReference type="InterPro" id="IPR001849">
    <property type="entry name" value="PH_domain"/>
</dbReference>
<evidence type="ECO:0000256" key="2">
    <source>
        <dbReference type="SAM" id="Coils"/>
    </source>
</evidence>
<gene>
    <name evidence="4" type="primary">phldb1b</name>
</gene>
<feature type="coiled-coil region" evidence="2">
    <location>
        <begin position="167"/>
        <end position="194"/>
    </location>
</feature>
<organism evidence="4 5">
    <name type="scientific">Sinocyclocheilus rhinocerous</name>
    <dbReference type="NCBI Taxonomy" id="307959"/>
    <lineage>
        <taxon>Eukaryota</taxon>
        <taxon>Metazoa</taxon>
        <taxon>Chordata</taxon>
        <taxon>Craniata</taxon>
        <taxon>Vertebrata</taxon>
        <taxon>Euteleostomi</taxon>
        <taxon>Actinopterygii</taxon>
        <taxon>Neopterygii</taxon>
        <taxon>Teleostei</taxon>
        <taxon>Ostariophysi</taxon>
        <taxon>Cypriniformes</taxon>
        <taxon>Cyprinidae</taxon>
        <taxon>Cyprininae</taxon>
        <taxon>Sinocyclocheilus</taxon>
    </lineage>
</organism>
<evidence type="ECO:0000259" key="3">
    <source>
        <dbReference type="PROSITE" id="PS50003"/>
    </source>
</evidence>
<dbReference type="FunFam" id="2.30.29.30:FF:000006">
    <property type="entry name" value="Pleckstrin homology like domain family B member 1"/>
    <property type="match status" value="1"/>
</dbReference>
<dbReference type="Gene3D" id="2.30.29.30">
    <property type="entry name" value="Pleckstrin-homology domain (PH domain)/Phosphotyrosine-binding domain (PTB)"/>
    <property type="match status" value="1"/>
</dbReference>
<dbReference type="AlphaFoldDB" id="A0A673JKP0"/>
<evidence type="ECO:0000256" key="1">
    <source>
        <dbReference type="ARBA" id="ARBA00023054"/>
    </source>
</evidence>
<dbReference type="InterPro" id="IPR037810">
    <property type="entry name" value="PHLDB1/2/3_PH"/>
</dbReference>
<reference evidence="4" key="1">
    <citation type="submission" date="2025-08" db="UniProtKB">
        <authorList>
            <consortium name="Ensembl"/>
        </authorList>
    </citation>
    <scope>IDENTIFICATION</scope>
</reference>
<dbReference type="PANTHER" id="PTHR12156">
    <property type="entry name" value="PLECKSTRIN HOMOLOGY-LIKE DOMAIN, FAMILY B, MEMBER 3"/>
    <property type="match status" value="1"/>
</dbReference>
<proteinExistence type="predicted"/>
<feature type="coiled-coil region" evidence="2">
    <location>
        <begin position="10"/>
        <end position="98"/>
    </location>
</feature>
<feature type="domain" description="PH" evidence="3">
    <location>
        <begin position="408"/>
        <end position="511"/>
    </location>
</feature>
<dbReference type="SMART" id="SM00233">
    <property type="entry name" value="PH"/>
    <property type="match status" value="1"/>
</dbReference>
<dbReference type="InterPro" id="IPR011993">
    <property type="entry name" value="PH-like_dom_sf"/>
</dbReference>
<dbReference type="Pfam" id="PF00169">
    <property type="entry name" value="PH"/>
    <property type="match status" value="1"/>
</dbReference>
<dbReference type="SUPFAM" id="SSF50729">
    <property type="entry name" value="PH domain-like"/>
    <property type="match status" value="1"/>
</dbReference>
<keyword evidence="5" id="KW-1185">Reference proteome</keyword>
<reference evidence="4" key="2">
    <citation type="submission" date="2025-09" db="UniProtKB">
        <authorList>
            <consortium name="Ensembl"/>
        </authorList>
    </citation>
    <scope>IDENTIFICATION</scope>
</reference>
<sequence length="518" mass="60743">MERALLQGERQAELEQIEAETEIINQLQRKLSELESTIQREKDKEKANVEAEREALKRLQDEYNELTSQLHNCPESLREQLQEQLKREAETIEVATKQFEDLEFQQLEKESSLEEERETITQQLLQDRAQYHSSITKRKEKVVALESQASQLGIQATQECERLAKDRSMTLQLLQKEKERLANLERRYQSLTGGKTFPKSSNTIKESPLMVANSTGSLPRNLAATLQDIETKRQLALQQKGNEKHSSLTADISELVVRSTFFKLMFDGSSAIYDHQTSRSCSTKNFYVFHSASGMDALKIEEMEKMLKEAQLEKARLIESRERETQTRKLMLEEERRRREEAEKRLQEETIHRQQLIEKEVKMRARNFSQARPMTRYLPIRKEEFDLRSHIESSGHSVDTCYHVILTEKMCKGYLVKMGGKIKSWKKRWFVFDRLKRTFSYYADKHESKLKGVIYFQAIEEVYYDHLRSATKSPNPSLTFCVKTHDRLYYMVAPSAEAMRIWMDVIVTGAEGYTQFMN</sequence>
<dbReference type="CDD" id="cd14673">
    <property type="entry name" value="PH_PHLDB1_2"/>
    <property type="match status" value="1"/>
</dbReference>
<dbReference type="GO" id="GO:0045180">
    <property type="term" value="C:basal cortex"/>
    <property type="evidence" value="ECO:0007669"/>
    <property type="project" value="TreeGrafter"/>
</dbReference>
<dbReference type="Proteomes" id="UP000472270">
    <property type="component" value="Unassembled WGS sequence"/>
</dbReference>
<accession>A0A673JKP0</accession>
<dbReference type="InterPro" id="IPR052212">
    <property type="entry name" value="PH-like_domain"/>
</dbReference>
<dbReference type="PANTHER" id="PTHR12156:SF30">
    <property type="entry name" value="PLECKSTRIN HOMOLOGY-LIKE DOMAIN FAMILY B MEMBER 1 ISOFORM X1"/>
    <property type="match status" value="1"/>
</dbReference>
<dbReference type="PROSITE" id="PS50003">
    <property type="entry name" value="PH_DOMAIN"/>
    <property type="match status" value="1"/>
</dbReference>
<evidence type="ECO:0000313" key="4">
    <source>
        <dbReference type="Ensembl" id="ENSSRHP00000053743.1"/>
    </source>
</evidence>
<protein>
    <submittedName>
        <fullName evidence="4">Pleckstrin homology-like domain family B member 1</fullName>
    </submittedName>
</protein>
<dbReference type="Ensembl" id="ENSSRHT00000055255.1">
    <property type="protein sequence ID" value="ENSSRHP00000053743.1"/>
    <property type="gene ID" value="ENSSRHG00000027044.1"/>
</dbReference>
<name>A0A673JKP0_9TELE</name>
<dbReference type="GO" id="GO:0070507">
    <property type="term" value="P:regulation of microtubule cytoskeleton organization"/>
    <property type="evidence" value="ECO:0007669"/>
    <property type="project" value="TreeGrafter"/>
</dbReference>
<keyword evidence="1 2" id="KW-0175">Coiled coil</keyword>
<evidence type="ECO:0000313" key="5">
    <source>
        <dbReference type="Proteomes" id="UP000472270"/>
    </source>
</evidence>